<dbReference type="InterPro" id="IPR027483">
    <property type="entry name" value="PInositol-4-P-4/5-kinase_C_sf"/>
</dbReference>
<evidence type="ECO:0000256" key="16">
    <source>
        <dbReference type="ARBA" id="ARBA00076475"/>
    </source>
</evidence>
<dbReference type="EMBL" id="ASGP02000004">
    <property type="protein sequence ID" value="KAH9512113.1"/>
    <property type="molecule type" value="Genomic_DNA"/>
</dbReference>
<feature type="region of interest" description="Disordered" evidence="19">
    <location>
        <begin position="1"/>
        <end position="77"/>
    </location>
</feature>
<keyword evidence="9" id="KW-1015">Disulfide bond</keyword>
<keyword evidence="5" id="KW-0645">Protease</keyword>
<feature type="region of interest" description="Disordered" evidence="19">
    <location>
        <begin position="464"/>
        <end position="550"/>
    </location>
</feature>
<evidence type="ECO:0000256" key="18">
    <source>
        <dbReference type="PROSITE-ProRule" id="PRU00781"/>
    </source>
</evidence>
<dbReference type="Gene3D" id="3.40.50.1820">
    <property type="entry name" value="alpha/beta hydrolase"/>
    <property type="match status" value="1"/>
</dbReference>
<sequence length="1493" mass="167430">MFRKKNISMMVKIPPEISTCDSTTSSSSPIQPPPPPPLASSSSSTSTTTATTINSSSLSNGQSSDQNHHHGDDQQQNFILDGDSQTQMKQTILKHNRFTIIKKQDSFEESNDSSAGSGLNIAITDDDGDIDSIDCQQLTFISNKTFPLDRHCHMIVPPTPTITIPPSSCDVPIMSNSMLTSLFMVNNDDNINITNGGGHAINITTNDSLKTSSITSLPPPPPSPKTPPLYVDDTDDNIDNHHSLIVVDNNPRSSFQSIPLDRIGRHHVNGDVDHGDDICRVVSEINVNRHHNIDDPVFSDHIPPPPYRFDTSQSTSNLDNLLIETNQMINFDYIDSTVSLDSQISNCQHIQPKQQQQQQQQTSSASTTMTATMFSYDNRSSTNSASLNRQHSHSTTDLINIQQQQQQQSPPPQFEQLFNQPGYSIQNNHDSSMADNLIMPKSIIMSTMPSPYDRLIHFRQRHQHLMTPSPTSSLVRRRRSLPPQPSAEFIHSHKNQQQQHPQSLLQTDGQQQSNPSGYGVGGTTPTSSSSPLPPSLIASKERRIGHRRVNEDGQVTYKKIKSTQLMYSIQLGIGYSVGSMASKPERDLLMRDFMQIETVHFPKSGSHITPAHHYTDFTFSTYTPFAFRYFRDLFRIQPDDFMLSITNESLQELSNPGASGSMFFRTRDDQFIIKTVEKTEAKFLLKLLPGYYMNLSQNPHTLLPKFFGLYCYECIGKNIRILVMNNILPSNITIHQKYDLKGSTYKRKANGEELKKTSPTYKDLDFIEYYYNDENKALITHFSKMADLQINISTTGSGGGGGVIGGGVGGGGTSGTGTGIATSNIISGGIGTGGGAGGGGGDDVARSFPTKGGLLLEAPVYDELIETLQRDCRVLQSFEIMDFSLLIGIHNYDQTLKDYQKSSAGAIRAMNRKGERLLLFMGIIDILQSYRLVKKVEHAWKSILYDGRTISVTKPDFYAKRFLDFMCKKVFGRLPSTLDTTPSSSTRPNYYNYKRQNSATMMNQQRTPGFRSGGHGFVLSQSSFIIDAFKIPNRLNSISKSRDFKVKYFHQKVDHFSYSNNDTFEQRYLISTEHWQPDGPIWFYAGNEGDIFTFANNTGFMWDNAQDFHAMIIFMEHRYYGTSMPYGKKSLQNLSFSGYLTVEQALADYADFIADIKRTIVGAKKSPVIVIGGSYGGMLASWFRIKYPHLCVGALAASAPVLQFPGIYNCNGYSHIVTEDFKNYSPKCSQSIRQSWNAIRRIAKTDDGLKFLSNQFELCEQLTKQQLQSFIDWITDIWQTLPMIDYPNPSDFLAKLPAYPIKMVCQYLTEPDADDRQLIMNIAKGVSVYTNYSGNTECNQISENNDRLGISAWSFQACTEMVLPLCTNGVNDMFEPEPWIFNDFSDDCRERYAVGSERYKALIMFGGKHIGHTATNIIFSNGLRDPWSAGGILETLSDTLIAIKIPGACHHEDLRSQGPNDPKVLLKAREQELEIIRGWLQTYYNDNQIEFKF</sequence>
<evidence type="ECO:0000313" key="22">
    <source>
        <dbReference type="Proteomes" id="UP000790347"/>
    </source>
</evidence>
<comment type="caution">
    <text evidence="21">The sequence shown here is derived from an EMBL/GenBank/DDBJ whole genome shotgun (WGS) entry which is preliminary data.</text>
</comment>
<evidence type="ECO:0000256" key="2">
    <source>
        <dbReference type="ARBA" id="ARBA00011079"/>
    </source>
</evidence>
<evidence type="ECO:0000256" key="10">
    <source>
        <dbReference type="ARBA" id="ARBA00023180"/>
    </source>
</evidence>
<dbReference type="InterPro" id="IPR002498">
    <property type="entry name" value="PInositol-4-P-4/5-kinase_core"/>
</dbReference>
<reference evidence="21" key="1">
    <citation type="submission" date="2013-05" db="EMBL/GenBank/DDBJ databases">
        <authorList>
            <person name="Yim A.K.Y."/>
            <person name="Chan T.F."/>
            <person name="Ji K.M."/>
            <person name="Liu X.Y."/>
            <person name="Zhou J.W."/>
            <person name="Li R.Q."/>
            <person name="Yang K.Y."/>
            <person name="Li J."/>
            <person name="Li M."/>
            <person name="Law P.T.W."/>
            <person name="Wu Y.L."/>
            <person name="Cai Z.L."/>
            <person name="Qin H."/>
            <person name="Bao Y."/>
            <person name="Leung R.K.K."/>
            <person name="Ng P.K.S."/>
            <person name="Zou J."/>
            <person name="Zhong X.J."/>
            <person name="Ran P.X."/>
            <person name="Zhong N.S."/>
            <person name="Liu Z.G."/>
            <person name="Tsui S.K.W."/>
        </authorList>
    </citation>
    <scope>NUCLEOTIDE SEQUENCE</scope>
    <source>
        <strain evidence="21">Derf</strain>
        <tissue evidence="21">Whole organism</tissue>
    </source>
</reference>
<gene>
    <name evidence="21" type="ORF">DERF_010513</name>
</gene>
<feature type="region of interest" description="Disordered" evidence="19">
    <location>
        <begin position="400"/>
        <end position="432"/>
    </location>
</feature>
<dbReference type="SMART" id="SM00330">
    <property type="entry name" value="PIPKc"/>
    <property type="match status" value="1"/>
</dbReference>
<dbReference type="PROSITE" id="PS51455">
    <property type="entry name" value="PIPK"/>
    <property type="match status" value="1"/>
</dbReference>
<comment type="catalytic activity">
    <reaction evidence="12">
        <text>Cleavage of a -Pro-|-Xaa bond to release a C-terminal amino acid.</text>
        <dbReference type="EC" id="3.4.16.2"/>
    </reaction>
</comment>
<dbReference type="InterPro" id="IPR029058">
    <property type="entry name" value="AB_hydrolase_fold"/>
</dbReference>
<dbReference type="EC" id="3.4.16.2" evidence="14"/>
<dbReference type="Gene3D" id="1.20.120.980">
    <property type="entry name" value="Serine carboxypeptidase S28, SKS domain"/>
    <property type="match status" value="1"/>
</dbReference>
<keyword evidence="8" id="KW-0865">Zymogen</keyword>
<dbReference type="InterPro" id="IPR008758">
    <property type="entry name" value="Peptidase_S28"/>
</dbReference>
<comment type="subcellular location">
    <subcellularLocation>
        <location evidence="1">Lysosome</location>
    </subcellularLocation>
</comment>
<dbReference type="GO" id="GO:0052742">
    <property type="term" value="F:phosphatidylinositol kinase activity"/>
    <property type="evidence" value="ECO:0007669"/>
    <property type="project" value="InterPro"/>
</dbReference>
<keyword evidence="18" id="KW-0808">Transferase</keyword>
<dbReference type="GO" id="GO:0005764">
    <property type="term" value="C:lysosome"/>
    <property type="evidence" value="ECO:0007669"/>
    <property type="project" value="UniProtKB-SubCell"/>
</dbReference>
<keyword evidence="10" id="KW-0325">Glycoprotein</keyword>
<keyword evidence="11" id="KW-0458">Lysosome</keyword>
<evidence type="ECO:0000256" key="8">
    <source>
        <dbReference type="ARBA" id="ARBA00023145"/>
    </source>
</evidence>
<feature type="compositionally biased region" description="Polar residues" evidence="19">
    <location>
        <begin position="416"/>
        <end position="432"/>
    </location>
</feature>
<dbReference type="Pfam" id="PF01504">
    <property type="entry name" value="PIP5K"/>
    <property type="match status" value="2"/>
</dbReference>
<evidence type="ECO:0000259" key="20">
    <source>
        <dbReference type="PROSITE" id="PS51455"/>
    </source>
</evidence>
<dbReference type="GO" id="GO:0008239">
    <property type="term" value="F:dipeptidyl-peptidase activity"/>
    <property type="evidence" value="ECO:0007669"/>
    <property type="project" value="TreeGrafter"/>
</dbReference>
<reference evidence="21" key="2">
    <citation type="journal article" date="2022" name="Res Sq">
        <title>Comparative Genomics Reveals Insights into the Divergent Evolution of Astigmatic Mites and Household Pest Adaptations.</title>
        <authorList>
            <person name="Xiong Q."/>
            <person name="Wan A.T.-Y."/>
            <person name="Liu X.-Y."/>
            <person name="Fung C.S.-H."/>
            <person name="Xiao X."/>
            <person name="Malainual N."/>
            <person name="Hou J."/>
            <person name="Wang L."/>
            <person name="Wang M."/>
            <person name="Yang K."/>
            <person name="Cui Y."/>
            <person name="Leung E."/>
            <person name="Nong W."/>
            <person name="Shin S.-K."/>
            <person name="Au S."/>
            <person name="Jeong K.Y."/>
            <person name="Chew F.T."/>
            <person name="Hui J."/>
            <person name="Leung T.F."/>
            <person name="Tungtrongchitr A."/>
            <person name="Zhong N."/>
            <person name="Liu Z."/>
            <person name="Tsui S."/>
        </authorList>
    </citation>
    <scope>NUCLEOTIDE SEQUENCE</scope>
    <source>
        <strain evidence="21">Derf</strain>
        <tissue evidence="21">Whole organism</tissue>
    </source>
</reference>
<accession>A0A922HZ58</accession>
<evidence type="ECO:0000256" key="15">
    <source>
        <dbReference type="ARBA" id="ARBA00073691"/>
    </source>
</evidence>
<evidence type="ECO:0000256" key="1">
    <source>
        <dbReference type="ARBA" id="ARBA00004371"/>
    </source>
</evidence>
<dbReference type="InterPro" id="IPR027484">
    <property type="entry name" value="PInositol-4-P-5-kinase_N"/>
</dbReference>
<feature type="domain" description="PIPK" evidence="20">
    <location>
        <begin position="561"/>
        <end position="970"/>
    </location>
</feature>
<keyword evidence="4" id="KW-0121">Carboxypeptidase</keyword>
<keyword evidence="18" id="KW-0067">ATP-binding</keyword>
<dbReference type="CDD" id="cd17301">
    <property type="entry name" value="PIPKc_PIP5KI"/>
    <property type="match status" value="1"/>
</dbReference>
<dbReference type="Proteomes" id="UP000790347">
    <property type="component" value="Unassembled WGS sequence"/>
</dbReference>
<feature type="compositionally biased region" description="Low complexity" evidence="19">
    <location>
        <begin position="496"/>
        <end position="506"/>
    </location>
</feature>
<evidence type="ECO:0000256" key="7">
    <source>
        <dbReference type="ARBA" id="ARBA00022801"/>
    </source>
</evidence>
<dbReference type="GO" id="GO:0003085">
    <property type="term" value="P:negative regulation of systemic arterial blood pressure"/>
    <property type="evidence" value="ECO:0007669"/>
    <property type="project" value="TreeGrafter"/>
</dbReference>
<keyword evidence="18" id="KW-0418">Kinase</keyword>
<evidence type="ECO:0000256" key="17">
    <source>
        <dbReference type="ARBA" id="ARBA00076608"/>
    </source>
</evidence>
<dbReference type="SUPFAM" id="SSF53474">
    <property type="entry name" value="alpha/beta-Hydrolases"/>
    <property type="match status" value="1"/>
</dbReference>
<dbReference type="FunFam" id="1.20.120.980:FF:000002">
    <property type="entry name" value="lysosomal Pro-X carboxypeptidase"/>
    <property type="match status" value="1"/>
</dbReference>
<name>A0A922HZ58_DERFA</name>
<keyword evidence="22" id="KW-1185">Reference proteome</keyword>
<evidence type="ECO:0000256" key="19">
    <source>
        <dbReference type="SAM" id="MobiDB-lite"/>
    </source>
</evidence>
<evidence type="ECO:0000256" key="11">
    <source>
        <dbReference type="ARBA" id="ARBA00023228"/>
    </source>
</evidence>
<dbReference type="PANTHER" id="PTHR11010:SF38">
    <property type="entry name" value="LYSOSOMAL PRO-X CARBOXYPEPTIDASE"/>
    <property type="match status" value="1"/>
</dbReference>
<evidence type="ECO:0000256" key="12">
    <source>
        <dbReference type="ARBA" id="ARBA00052013"/>
    </source>
</evidence>
<evidence type="ECO:0000256" key="14">
    <source>
        <dbReference type="ARBA" id="ARBA00066456"/>
    </source>
</evidence>
<keyword evidence="6" id="KW-0732">Signal</keyword>
<feature type="compositionally biased region" description="Low complexity" evidence="19">
    <location>
        <begin position="39"/>
        <end position="65"/>
    </location>
</feature>
<comment type="similarity">
    <text evidence="2">Belongs to the peptidase S28 family.</text>
</comment>
<organism evidence="21 22">
    <name type="scientific">Dermatophagoides farinae</name>
    <name type="common">American house dust mite</name>
    <dbReference type="NCBI Taxonomy" id="6954"/>
    <lineage>
        <taxon>Eukaryota</taxon>
        <taxon>Metazoa</taxon>
        <taxon>Ecdysozoa</taxon>
        <taxon>Arthropoda</taxon>
        <taxon>Chelicerata</taxon>
        <taxon>Arachnida</taxon>
        <taxon>Acari</taxon>
        <taxon>Acariformes</taxon>
        <taxon>Sarcoptiformes</taxon>
        <taxon>Astigmata</taxon>
        <taxon>Psoroptidia</taxon>
        <taxon>Analgoidea</taxon>
        <taxon>Pyroglyphidae</taxon>
        <taxon>Dermatophagoidinae</taxon>
        <taxon>Dermatophagoides</taxon>
    </lineage>
</organism>
<dbReference type="GO" id="GO:0006508">
    <property type="term" value="P:proteolysis"/>
    <property type="evidence" value="ECO:0007669"/>
    <property type="project" value="UniProtKB-KW"/>
</dbReference>
<evidence type="ECO:0000256" key="3">
    <source>
        <dbReference type="ARBA" id="ARBA00011738"/>
    </source>
</evidence>
<evidence type="ECO:0000256" key="13">
    <source>
        <dbReference type="ARBA" id="ARBA00059701"/>
    </source>
</evidence>
<dbReference type="Gene3D" id="3.30.800.10">
    <property type="entry name" value="Phosphatidylinositol Phosphate Kinase II Beta"/>
    <property type="match status" value="1"/>
</dbReference>
<evidence type="ECO:0000256" key="4">
    <source>
        <dbReference type="ARBA" id="ARBA00022645"/>
    </source>
</evidence>
<evidence type="ECO:0000256" key="5">
    <source>
        <dbReference type="ARBA" id="ARBA00022670"/>
    </source>
</evidence>
<comment type="function">
    <text evidence="13">Cleaves C-terminal amino acids linked to proline in peptides such as angiotensin II, III and des-Arg9-bradykinin. This cleavage occurs at acidic pH, but enzymatic activity is retained with some substrates at neutral pH.</text>
</comment>
<protein>
    <recommendedName>
        <fullName evidence="15">Lysosomal Pro-X carboxypeptidase</fullName>
        <ecNumber evidence="14">3.4.16.2</ecNumber>
    </recommendedName>
    <alternativeName>
        <fullName evidence="17">Proline carboxypeptidase</fullName>
    </alternativeName>
    <alternativeName>
        <fullName evidence="16">Prolylcarboxypeptidase</fullName>
    </alternativeName>
</protein>
<dbReference type="GO" id="GO:0005524">
    <property type="term" value="F:ATP binding"/>
    <property type="evidence" value="ECO:0007669"/>
    <property type="project" value="UniProtKB-UniRule"/>
</dbReference>
<keyword evidence="18" id="KW-0547">Nucleotide-binding</keyword>
<evidence type="ECO:0000313" key="21">
    <source>
        <dbReference type="EMBL" id="KAH9512113.1"/>
    </source>
</evidence>
<dbReference type="Pfam" id="PF05577">
    <property type="entry name" value="Peptidase_S28"/>
    <property type="match status" value="1"/>
</dbReference>
<dbReference type="InterPro" id="IPR042269">
    <property type="entry name" value="Ser_carbopepase_S28_SKS"/>
</dbReference>
<proteinExistence type="inferred from homology"/>
<dbReference type="GO" id="GO:0004185">
    <property type="term" value="F:serine-type carboxypeptidase activity"/>
    <property type="evidence" value="ECO:0007669"/>
    <property type="project" value="UniProtKB-EC"/>
</dbReference>
<dbReference type="GO" id="GO:0043535">
    <property type="term" value="P:regulation of blood vessel endothelial cell migration"/>
    <property type="evidence" value="ECO:0007669"/>
    <property type="project" value="TreeGrafter"/>
</dbReference>
<comment type="subunit">
    <text evidence="3">Homodimer.</text>
</comment>
<dbReference type="PANTHER" id="PTHR11010">
    <property type="entry name" value="PROTEASE S28 PRO-X CARBOXYPEPTIDASE-RELATED"/>
    <property type="match status" value="1"/>
</dbReference>
<evidence type="ECO:0000256" key="9">
    <source>
        <dbReference type="ARBA" id="ARBA00023157"/>
    </source>
</evidence>
<dbReference type="SUPFAM" id="SSF56104">
    <property type="entry name" value="SAICAR synthase-like"/>
    <property type="match status" value="2"/>
</dbReference>
<dbReference type="Gene3D" id="3.30.810.10">
    <property type="entry name" value="2-Layer Sandwich"/>
    <property type="match status" value="2"/>
</dbReference>
<evidence type="ECO:0000256" key="6">
    <source>
        <dbReference type="ARBA" id="ARBA00022729"/>
    </source>
</evidence>
<dbReference type="GO" id="GO:0046488">
    <property type="term" value="P:phosphatidylinositol metabolic process"/>
    <property type="evidence" value="ECO:0007669"/>
    <property type="project" value="UniProtKB-UniRule"/>
</dbReference>
<keyword evidence="7" id="KW-0378">Hydrolase</keyword>